<evidence type="ECO:0000313" key="2">
    <source>
        <dbReference type="Proteomes" id="UP000053676"/>
    </source>
</evidence>
<keyword evidence="2" id="KW-1185">Reference proteome</keyword>
<gene>
    <name evidence="1" type="ORF">NECAME_16477</name>
</gene>
<organism evidence="1 2">
    <name type="scientific">Necator americanus</name>
    <name type="common">Human hookworm</name>
    <dbReference type="NCBI Taxonomy" id="51031"/>
    <lineage>
        <taxon>Eukaryota</taxon>
        <taxon>Metazoa</taxon>
        <taxon>Ecdysozoa</taxon>
        <taxon>Nematoda</taxon>
        <taxon>Chromadorea</taxon>
        <taxon>Rhabditida</taxon>
        <taxon>Rhabditina</taxon>
        <taxon>Rhabditomorpha</taxon>
        <taxon>Strongyloidea</taxon>
        <taxon>Ancylostomatidae</taxon>
        <taxon>Bunostominae</taxon>
        <taxon>Necator</taxon>
    </lineage>
</organism>
<reference evidence="2" key="1">
    <citation type="journal article" date="2014" name="Nat. Genet.">
        <title>Genome of the human hookworm Necator americanus.</title>
        <authorList>
            <person name="Tang Y.T."/>
            <person name="Gao X."/>
            <person name="Rosa B.A."/>
            <person name="Abubucker S."/>
            <person name="Hallsworth-Pepin K."/>
            <person name="Martin J."/>
            <person name="Tyagi R."/>
            <person name="Heizer E."/>
            <person name="Zhang X."/>
            <person name="Bhonagiri-Palsikar V."/>
            <person name="Minx P."/>
            <person name="Warren W.C."/>
            <person name="Wang Q."/>
            <person name="Zhan B."/>
            <person name="Hotez P.J."/>
            <person name="Sternberg P.W."/>
            <person name="Dougall A."/>
            <person name="Gaze S.T."/>
            <person name="Mulvenna J."/>
            <person name="Sotillo J."/>
            <person name="Ranganathan S."/>
            <person name="Rabelo E.M."/>
            <person name="Wilson R.K."/>
            <person name="Felgner P.L."/>
            <person name="Bethony J."/>
            <person name="Hawdon J.M."/>
            <person name="Gasser R.B."/>
            <person name="Loukas A."/>
            <person name="Mitreva M."/>
        </authorList>
    </citation>
    <scope>NUCLEOTIDE SEQUENCE [LARGE SCALE GENOMIC DNA]</scope>
</reference>
<proteinExistence type="predicted"/>
<sequence length="124" mass="13679">MAAKRKSFPQDVLEHQFKSVLITIGNAAKSLAALAIATPINFSCLVPAEGRTISSDENQSTKRRTGPSIVKAVRPCKVKPVASVRPLLSRQSEKAEVVIIELISNRKEFLLCKHSVYTHTKHMN</sequence>
<protein>
    <submittedName>
        <fullName evidence="1">Uncharacterized protein</fullName>
    </submittedName>
</protein>
<accession>W2TVK0</accession>
<dbReference type="Proteomes" id="UP000053676">
    <property type="component" value="Unassembled WGS sequence"/>
</dbReference>
<dbReference type="EMBL" id="KI657602">
    <property type="protein sequence ID" value="ETN86125.1"/>
    <property type="molecule type" value="Genomic_DNA"/>
</dbReference>
<dbReference type="AlphaFoldDB" id="W2TVK0"/>
<dbReference type="KEGG" id="nai:NECAME_16477"/>
<name>W2TVK0_NECAM</name>
<evidence type="ECO:0000313" key="1">
    <source>
        <dbReference type="EMBL" id="ETN86125.1"/>
    </source>
</evidence>